<name>A0A552UG74_9SPHN</name>
<keyword evidence="3" id="KW-1185">Reference proteome</keyword>
<sequence>MIREILTLEQLERLGAPEAAALLRVRQDAGGDDHDDAVFDEWIADPANAEAWTRVCGVWASFDDAGDDAGLQDLREAAQEKPAPRQRWGFAIAASLAVVAATGGALMLNRPDDKGPAGGTLVADAGTVQTLTTAKGEHRSFALADASTVTLNTDSVVAVAYRPGGERRLRLLRGQAYFKVAPDKARPFVVAFEDRTVTALGTAFEVRAEGDAMRVVLVEGRVSVSRTGGAPVVMRAGQQLLAGPQGLTLSTADVGAVDDWQRGVVTFRNTTLKAAAAELNRYADQRLVVTDPRVARLTVSGVFRTDDTGRFARTVEAILPVRVAAKGDTLEIAAADTN</sequence>
<dbReference type="PANTHER" id="PTHR30273:SF2">
    <property type="entry name" value="PROTEIN FECR"/>
    <property type="match status" value="1"/>
</dbReference>
<accession>A0A552UG74</accession>
<protein>
    <submittedName>
        <fullName evidence="2">Iron dicitrate transport regulator FecR</fullName>
    </submittedName>
</protein>
<evidence type="ECO:0000313" key="2">
    <source>
        <dbReference type="EMBL" id="TRW17215.1"/>
    </source>
</evidence>
<gene>
    <name evidence="2" type="ORF">FMM06_03195</name>
</gene>
<dbReference type="PIRSF" id="PIRSF018266">
    <property type="entry name" value="FecR"/>
    <property type="match status" value="1"/>
</dbReference>
<feature type="domain" description="FecR protein" evidence="1">
    <location>
        <begin position="130"/>
        <end position="222"/>
    </location>
</feature>
<evidence type="ECO:0000313" key="3">
    <source>
        <dbReference type="Proteomes" id="UP000317894"/>
    </source>
</evidence>
<reference evidence="2 3" key="1">
    <citation type="submission" date="2019-07" db="EMBL/GenBank/DDBJ databases">
        <title>Novel species isolated from glacier.</title>
        <authorList>
            <person name="Liu Q."/>
            <person name="Xin Y.-H."/>
        </authorList>
    </citation>
    <scope>NUCLEOTIDE SEQUENCE [LARGE SCALE GENOMIC DNA]</scope>
    <source>
        <strain evidence="2 3">LB1R16</strain>
    </source>
</reference>
<dbReference type="InterPro" id="IPR012373">
    <property type="entry name" value="Ferrdict_sens_TM"/>
</dbReference>
<dbReference type="PANTHER" id="PTHR30273">
    <property type="entry name" value="PERIPLASMIC SIGNAL SENSOR AND SIGMA FACTOR ACTIVATOR FECR-RELATED"/>
    <property type="match status" value="1"/>
</dbReference>
<dbReference type="Gene3D" id="2.60.120.1440">
    <property type="match status" value="1"/>
</dbReference>
<dbReference type="Gene3D" id="3.55.50.30">
    <property type="match status" value="1"/>
</dbReference>
<comment type="caution">
    <text evidence="2">The sequence shown here is derived from an EMBL/GenBank/DDBJ whole genome shotgun (WGS) entry which is preliminary data.</text>
</comment>
<evidence type="ECO:0000259" key="1">
    <source>
        <dbReference type="Pfam" id="PF04773"/>
    </source>
</evidence>
<dbReference type="Pfam" id="PF04773">
    <property type="entry name" value="FecR"/>
    <property type="match status" value="1"/>
</dbReference>
<dbReference type="InterPro" id="IPR006860">
    <property type="entry name" value="FecR"/>
</dbReference>
<dbReference type="Proteomes" id="UP000317894">
    <property type="component" value="Unassembled WGS sequence"/>
</dbReference>
<dbReference type="EMBL" id="VJWA01000001">
    <property type="protein sequence ID" value="TRW17215.1"/>
    <property type="molecule type" value="Genomic_DNA"/>
</dbReference>
<dbReference type="GO" id="GO:0016989">
    <property type="term" value="F:sigma factor antagonist activity"/>
    <property type="evidence" value="ECO:0007669"/>
    <property type="project" value="TreeGrafter"/>
</dbReference>
<dbReference type="OrthoDB" id="7462608at2"/>
<dbReference type="AlphaFoldDB" id="A0A552UG74"/>
<organism evidence="2 3">
    <name type="scientific">Glacieibacterium frigidum</name>
    <dbReference type="NCBI Taxonomy" id="2593303"/>
    <lineage>
        <taxon>Bacteria</taxon>
        <taxon>Pseudomonadati</taxon>
        <taxon>Pseudomonadota</taxon>
        <taxon>Alphaproteobacteria</taxon>
        <taxon>Sphingomonadales</taxon>
        <taxon>Sphingosinicellaceae</taxon>
        <taxon>Glacieibacterium</taxon>
    </lineage>
</organism>
<proteinExistence type="predicted"/>
<dbReference type="RefSeq" id="WP_143554760.1">
    <property type="nucleotide sequence ID" value="NZ_VJWA01000001.1"/>
</dbReference>